<organism evidence="2 3">
    <name type="scientific">Sphingobacterium tenebrionis</name>
    <dbReference type="NCBI Taxonomy" id="3111775"/>
    <lineage>
        <taxon>Bacteria</taxon>
        <taxon>Pseudomonadati</taxon>
        <taxon>Bacteroidota</taxon>
        <taxon>Sphingobacteriia</taxon>
        <taxon>Sphingobacteriales</taxon>
        <taxon>Sphingobacteriaceae</taxon>
        <taxon>Sphingobacterium</taxon>
    </lineage>
</organism>
<reference evidence="2 3" key="1">
    <citation type="submission" date="2024-01" db="EMBL/GenBank/DDBJ databases">
        <title>Sphingobacterium tenebrionis sp. nov., a novel endophyte isolated from tenebrio molitor intestines.</title>
        <authorList>
            <person name="Zhang C."/>
        </authorList>
    </citation>
    <scope>NUCLEOTIDE SEQUENCE [LARGE SCALE GENOMIC DNA]</scope>
    <source>
        <strain evidence="2 3">PU5-4</strain>
    </source>
</reference>
<keyword evidence="1" id="KW-1133">Transmembrane helix</keyword>
<evidence type="ECO:0000313" key="2">
    <source>
        <dbReference type="EMBL" id="MEI5983831.1"/>
    </source>
</evidence>
<dbReference type="EMBL" id="JAYLLN010000004">
    <property type="protein sequence ID" value="MEI5983831.1"/>
    <property type="molecule type" value="Genomic_DNA"/>
</dbReference>
<comment type="caution">
    <text evidence="2">The sequence shown here is derived from an EMBL/GenBank/DDBJ whole genome shotgun (WGS) entry which is preliminary data.</text>
</comment>
<dbReference type="Proteomes" id="UP001363035">
    <property type="component" value="Unassembled WGS sequence"/>
</dbReference>
<keyword evidence="1" id="KW-0812">Transmembrane</keyword>
<name>A0ABU8I337_9SPHI</name>
<dbReference type="RefSeq" id="WP_134776757.1">
    <property type="nucleotide sequence ID" value="NZ_JAYLLN010000004.1"/>
</dbReference>
<proteinExistence type="predicted"/>
<sequence>MKNQLKNYSIHFIKEIIPVIAGILIALFIDNWNSQRKDKIYINQVLTTINSELKDSKEDIRTIIPQHEALIDSLEFYENDSNISILEVVKNAMGINIPQVKSNAWKSVSNAKIDLIDYEKITSLSNIENEKELLNKKSDFLMSFLYSNINEKDKNVKQTLKMIIMDILQTEKTMLKRIEHFENLK</sequence>
<protein>
    <submittedName>
        <fullName evidence="2">Uncharacterized protein</fullName>
    </submittedName>
</protein>
<accession>A0ABU8I337</accession>
<gene>
    <name evidence="2" type="ORF">VJ786_02825</name>
</gene>
<keyword evidence="1" id="KW-0472">Membrane</keyword>
<keyword evidence="3" id="KW-1185">Reference proteome</keyword>
<evidence type="ECO:0000313" key="3">
    <source>
        <dbReference type="Proteomes" id="UP001363035"/>
    </source>
</evidence>
<evidence type="ECO:0000256" key="1">
    <source>
        <dbReference type="SAM" id="Phobius"/>
    </source>
</evidence>
<feature type="transmembrane region" description="Helical" evidence="1">
    <location>
        <begin position="12"/>
        <end position="29"/>
    </location>
</feature>